<accession>A0A9P7EIA0</accession>
<proteinExistence type="predicted"/>
<feature type="signal peptide" evidence="1">
    <location>
        <begin position="1"/>
        <end position="33"/>
    </location>
</feature>
<evidence type="ECO:0000313" key="3">
    <source>
        <dbReference type="Proteomes" id="UP000807769"/>
    </source>
</evidence>
<sequence length="305" mass="33002">MTLKYRPSGPQCQQVWLTVTIVILCTQLQVAEMTRKVKSVMAGTSFKEATFNEAAKYIESLRTVGPVKTGAHCKNKWAMAVIETMSAGPTLRGLLLKLYGRTQLPHEEFQKLWLAIPFQDRRNSAPPQLCMSTSSTPYSTDNSMSDVNYDGNPNDSGIGAMYQHHFIHLIPSMAWLEISWGVPPPPNPAFEDYGSSTMAAPPTMFSHTSTSALSAPTMSAPSKSLPAMFAPMSAPMPAPPMPAPMSAPPMSTPISAPTKSAPMSSGLSAGNSPFDHLHFGLTIDEAGIREEAKAVNNEWQDTPLC</sequence>
<comment type="caution">
    <text evidence="2">The sequence shown here is derived from an EMBL/GenBank/DDBJ whole genome shotgun (WGS) entry which is preliminary data.</text>
</comment>
<name>A0A9P7EIA0_9AGAM</name>
<protein>
    <submittedName>
        <fullName evidence="2">Uncharacterized protein</fullName>
    </submittedName>
</protein>
<feature type="chain" id="PRO_5040175569" evidence="1">
    <location>
        <begin position="34"/>
        <end position="305"/>
    </location>
</feature>
<dbReference type="AlphaFoldDB" id="A0A9P7EIA0"/>
<gene>
    <name evidence="2" type="ORF">BJ212DRAFT_1297295</name>
</gene>
<dbReference type="OrthoDB" id="2668854at2759"/>
<organism evidence="2 3">
    <name type="scientific">Suillus subaureus</name>
    <dbReference type="NCBI Taxonomy" id="48587"/>
    <lineage>
        <taxon>Eukaryota</taxon>
        <taxon>Fungi</taxon>
        <taxon>Dikarya</taxon>
        <taxon>Basidiomycota</taxon>
        <taxon>Agaricomycotina</taxon>
        <taxon>Agaricomycetes</taxon>
        <taxon>Agaricomycetidae</taxon>
        <taxon>Boletales</taxon>
        <taxon>Suillineae</taxon>
        <taxon>Suillaceae</taxon>
        <taxon>Suillus</taxon>
    </lineage>
</organism>
<evidence type="ECO:0000256" key="1">
    <source>
        <dbReference type="SAM" id="SignalP"/>
    </source>
</evidence>
<evidence type="ECO:0000313" key="2">
    <source>
        <dbReference type="EMBL" id="KAG1822046.1"/>
    </source>
</evidence>
<dbReference type="RefSeq" id="XP_041196786.1">
    <property type="nucleotide sequence ID" value="XM_041332561.1"/>
</dbReference>
<keyword evidence="1" id="KW-0732">Signal</keyword>
<dbReference type="EMBL" id="JABBWG010000006">
    <property type="protein sequence ID" value="KAG1822046.1"/>
    <property type="molecule type" value="Genomic_DNA"/>
</dbReference>
<dbReference type="GeneID" id="64626578"/>
<reference evidence="2" key="1">
    <citation type="journal article" date="2020" name="New Phytol.">
        <title>Comparative genomics reveals dynamic genome evolution in host specialist ectomycorrhizal fungi.</title>
        <authorList>
            <person name="Lofgren L.A."/>
            <person name="Nguyen N.H."/>
            <person name="Vilgalys R."/>
            <person name="Ruytinx J."/>
            <person name="Liao H.L."/>
            <person name="Branco S."/>
            <person name="Kuo A."/>
            <person name="LaButti K."/>
            <person name="Lipzen A."/>
            <person name="Andreopoulos W."/>
            <person name="Pangilinan J."/>
            <person name="Riley R."/>
            <person name="Hundley H."/>
            <person name="Na H."/>
            <person name="Barry K."/>
            <person name="Grigoriev I.V."/>
            <person name="Stajich J.E."/>
            <person name="Kennedy P.G."/>
        </authorList>
    </citation>
    <scope>NUCLEOTIDE SEQUENCE</scope>
    <source>
        <strain evidence="2">MN1</strain>
    </source>
</reference>
<dbReference type="Proteomes" id="UP000807769">
    <property type="component" value="Unassembled WGS sequence"/>
</dbReference>
<keyword evidence="3" id="KW-1185">Reference proteome</keyword>